<gene>
    <name evidence="1" type="ORF">Pyn_09928</name>
</gene>
<comment type="caution">
    <text evidence="1">The sequence shown here is derived from an EMBL/GenBank/DDBJ whole genome shotgun (WGS) entry which is preliminary data.</text>
</comment>
<dbReference type="PANTHER" id="PTHR48055:SF55">
    <property type="entry name" value="PROTEIN KINASE DOMAIN-CONTAINING PROTEIN"/>
    <property type="match status" value="1"/>
</dbReference>
<dbReference type="AlphaFoldDB" id="A0A314XLR4"/>
<dbReference type="OrthoDB" id="1103805at2759"/>
<protein>
    <submittedName>
        <fullName evidence="1">Putative LRR receptor-like serine/threonine-protein kinase</fullName>
    </submittedName>
</protein>
<proteinExistence type="predicted"/>
<evidence type="ECO:0000313" key="1">
    <source>
        <dbReference type="EMBL" id="PQP94931.1"/>
    </source>
</evidence>
<dbReference type="EMBL" id="PJQY01002294">
    <property type="protein sequence ID" value="PQP94931.1"/>
    <property type="molecule type" value="Genomic_DNA"/>
</dbReference>
<dbReference type="Proteomes" id="UP000250321">
    <property type="component" value="Unassembled WGS sequence"/>
</dbReference>
<accession>A0A314XLR4</accession>
<dbReference type="STRING" id="2094558.A0A314XLR4"/>
<dbReference type="PANTHER" id="PTHR48055">
    <property type="entry name" value="LEUCINE-RICH REPEAT RECEPTOR PROTEIN KINASE EMS1"/>
    <property type="match status" value="1"/>
</dbReference>
<dbReference type="InterPro" id="IPR051564">
    <property type="entry name" value="LRR_receptor-like_kinase"/>
</dbReference>
<keyword evidence="1" id="KW-0808">Transferase</keyword>
<dbReference type="GO" id="GO:0016301">
    <property type="term" value="F:kinase activity"/>
    <property type="evidence" value="ECO:0007669"/>
    <property type="project" value="UniProtKB-KW"/>
</dbReference>
<keyword evidence="1" id="KW-0675">Receptor</keyword>
<sequence length="121" mass="13774">MVYRYGILLLKMFTGKRPTDKIFQVTSNLRNLVKGSLPEEVIEIADPVLVQEREEGEMNGNNRLNEASIQLWIKIEESLVAILEIGVACSSEVPRERLDIGDAMVEMCGSETHFKQIEYMN</sequence>
<name>A0A314XLR4_PRUYE</name>
<keyword evidence="2" id="KW-1185">Reference proteome</keyword>
<reference evidence="1 2" key="1">
    <citation type="submission" date="2018-02" db="EMBL/GenBank/DDBJ databases">
        <title>Draft genome of wild Prunus yedoensis var. nudiflora.</title>
        <authorList>
            <person name="Baek S."/>
            <person name="Kim J.-H."/>
            <person name="Choi K."/>
            <person name="Kim G.-B."/>
            <person name="Cho A."/>
            <person name="Jang H."/>
            <person name="Shin C.-H."/>
            <person name="Yu H.-J."/>
            <person name="Mun J.-H."/>
        </authorList>
    </citation>
    <scope>NUCLEOTIDE SEQUENCE [LARGE SCALE GENOMIC DNA]</scope>
    <source>
        <strain evidence="2">cv. Jeju island</strain>
        <tissue evidence="1">Leaf</tissue>
    </source>
</reference>
<dbReference type="GO" id="GO:0016020">
    <property type="term" value="C:membrane"/>
    <property type="evidence" value="ECO:0007669"/>
    <property type="project" value="TreeGrafter"/>
</dbReference>
<evidence type="ECO:0000313" key="2">
    <source>
        <dbReference type="Proteomes" id="UP000250321"/>
    </source>
</evidence>
<dbReference type="Gene3D" id="1.10.510.10">
    <property type="entry name" value="Transferase(Phosphotransferase) domain 1"/>
    <property type="match status" value="1"/>
</dbReference>
<organism evidence="1 2">
    <name type="scientific">Prunus yedoensis var. nudiflora</name>
    <dbReference type="NCBI Taxonomy" id="2094558"/>
    <lineage>
        <taxon>Eukaryota</taxon>
        <taxon>Viridiplantae</taxon>
        <taxon>Streptophyta</taxon>
        <taxon>Embryophyta</taxon>
        <taxon>Tracheophyta</taxon>
        <taxon>Spermatophyta</taxon>
        <taxon>Magnoliopsida</taxon>
        <taxon>eudicotyledons</taxon>
        <taxon>Gunneridae</taxon>
        <taxon>Pentapetalae</taxon>
        <taxon>rosids</taxon>
        <taxon>fabids</taxon>
        <taxon>Rosales</taxon>
        <taxon>Rosaceae</taxon>
        <taxon>Amygdaloideae</taxon>
        <taxon>Amygdaleae</taxon>
        <taxon>Prunus</taxon>
    </lineage>
</organism>
<keyword evidence="1" id="KW-0418">Kinase</keyword>